<dbReference type="Proteomes" id="UP000564964">
    <property type="component" value="Unassembled WGS sequence"/>
</dbReference>
<reference evidence="3" key="3">
    <citation type="submission" date="2021-05" db="EMBL/GenBank/DDBJ databases">
        <title>Protein family content uncovers lineage relationships and bacterial pathway maintenance mechanisms in DPANN archaea.</title>
        <authorList>
            <person name="Castelle C.J."/>
            <person name="Meheust R."/>
            <person name="Jaffe A.L."/>
            <person name="Seitz K."/>
            <person name="Gong X."/>
            <person name="Baker B.J."/>
            <person name="Banfield J.F."/>
        </authorList>
    </citation>
    <scope>NUCLEOTIDE SEQUENCE</scope>
    <source>
        <strain evidence="3">RIFCSPLOWO2_01_FULL_58_19</strain>
    </source>
</reference>
<evidence type="ECO:0000256" key="1">
    <source>
        <dbReference type="SAM" id="MobiDB-lite"/>
    </source>
</evidence>
<dbReference type="AlphaFoldDB" id="A0A7J4JGN1"/>
<organism evidence="2 4">
    <name type="scientific">Candidatus Iainarchaeum sp</name>
    <dbReference type="NCBI Taxonomy" id="3101447"/>
    <lineage>
        <taxon>Archaea</taxon>
        <taxon>Candidatus Iainarchaeota</taxon>
        <taxon>Candidatus Iainarchaeia</taxon>
        <taxon>Candidatus Iainarchaeales</taxon>
        <taxon>Candidatus Iainarchaeaceae</taxon>
        <taxon>Candidatus Iainarchaeum</taxon>
    </lineage>
</organism>
<feature type="compositionally biased region" description="Basic residues" evidence="1">
    <location>
        <begin position="1"/>
        <end position="25"/>
    </location>
</feature>
<dbReference type="Proteomes" id="UP000678237">
    <property type="component" value="Unassembled WGS sequence"/>
</dbReference>
<reference evidence="3" key="2">
    <citation type="submission" date="2021-03" db="EMBL/GenBank/DDBJ databases">
        <authorList>
            <person name="Jaffe A."/>
        </authorList>
    </citation>
    <scope>NUCLEOTIDE SEQUENCE</scope>
    <source>
        <strain evidence="3">RIFCSPLOWO2_01_FULL_58_19</strain>
    </source>
</reference>
<evidence type="ECO:0000313" key="4">
    <source>
        <dbReference type="Proteomes" id="UP000564964"/>
    </source>
</evidence>
<feature type="region of interest" description="Disordered" evidence="1">
    <location>
        <begin position="1"/>
        <end position="28"/>
    </location>
</feature>
<evidence type="ECO:0000313" key="2">
    <source>
        <dbReference type="EMBL" id="HIH16474.1"/>
    </source>
</evidence>
<proteinExistence type="predicted"/>
<gene>
    <name evidence="2" type="ORF">HA252_03655</name>
    <name evidence="3" type="ORF">J4203_01415</name>
</gene>
<sequence length="223" mass="25105">MGKKTRATKKNRDTRKKGRTAKKRAAPAQRIYPPGWPVKGKVLSRAHGVTQWRWHLGKRELMEKITMNPESAMPVRILVSEHQTKLANARLERRQGPSLQSVPQPVRRIIGNRDCLEASWYLDAGKRRRDARLAAHGALPALAQVTGRGIAGRILGPAITENLQALVNQGKKSVVVMAAIQRGNVPSERIAKRQGFALRHVTREEAENQTIYMGYWLKTVRPH</sequence>
<accession>A0A7J4JGN1</accession>
<comment type="caution">
    <text evidence="2">The sequence shown here is derived from an EMBL/GenBank/DDBJ whole genome shotgun (WGS) entry which is preliminary data.</text>
</comment>
<evidence type="ECO:0000313" key="3">
    <source>
        <dbReference type="EMBL" id="MBS3062507.1"/>
    </source>
</evidence>
<dbReference type="EMBL" id="JAGVWE010000002">
    <property type="protein sequence ID" value="MBS3062507.1"/>
    <property type="molecule type" value="Genomic_DNA"/>
</dbReference>
<name>A0A7J4JGN1_9ARCH</name>
<reference evidence="4" key="1">
    <citation type="journal article" date="2020" name="bioRxiv">
        <title>A rank-normalized archaeal taxonomy based on genome phylogeny resolves widespread incomplete and uneven classifications.</title>
        <authorList>
            <person name="Rinke C."/>
            <person name="Chuvochina M."/>
            <person name="Mussig A.J."/>
            <person name="Chaumeil P.-A."/>
            <person name="Waite D.W."/>
            <person name="Whitman W.B."/>
            <person name="Parks D.H."/>
            <person name="Hugenholtz P."/>
        </authorList>
    </citation>
    <scope>NUCLEOTIDE SEQUENCE [LARGE SCALE GENOMIC DNA]</scope>
</reference>
<dbReference type="EMBL" id="DUGH01000088">
    <property type="protein sequence ID" value="HIH16474.1"/>
    <property type="molecule type" value="Genomic_DNA"/>
</dbReference>
<protein>
    <submittedName>
        <fullName evidence="2">Uncharacterized protein</fullName>
    </submittedName>
</protein>